<dbReference type="RefSeq" id="WP_104419206.1">
    <property type="nucleotide sequence ID" value="NZ_PTJC01000005.1"/>
</dbReference>
<dbReference type="PANTHER" id="PTHR38471:SF2">
    <property type="entry name" value="FOUR HELIX BUNDLE PROTEIN"/>
    <property type="match status" value="1"/>
</dbReference>
<name>A0A2S6IB29_9BACT</name>
<dbReference type="CDD" id="cd16377">
    <property type="entry name" value="23S_rRNA_IVP_like"/>
    <property type="match status" value="1"/>
</dbReference>
<gene>
    <name evidence="1" type="ORF">CLV84_1642</name>
</gene>
<evidence type="ECO:0000313" key="2">
    <source>
        <dbReference type="Proteomes" id="UP000237662"/>
    </source>
</evidence>
<dbReference type="Proteomes" id="UP000237662">
    <property type="component" value="Unassembled WGS sequence"/>
</dbReference>
<dbReference type="InterPro" id="IPR012657">
    <property type="entry name" value="23S_rRNA-intervening_sequence"/>
</dbReference>
<reference evidence="1 2" key="1">
    <citation type="submission" date="2018-02" db="EMBL/GenBank/DDBJ databases">
        <title>Genomic Encyclopedia of Archaeal and Bacterial Type Strains, Phase II (KMG-II): from individual species to whole genera.</title>
        <authorList>
            <person name="Goeker M."/>
        </authorList>
    </citation>
    <scope>NUCLEOTIDE SEQUENCE [LARGE SCALE GENOMIC DNA]</scope>
    <source>
        <strain evidence="1 2">DSM 29526</strain>
    </source>
</reference>
<dbReference type="PANTHER" id="PTHR38471">
    <property type="entry name" value="FOUR HELIX BUNDLE PROTEIN"/>
    <property type="match status" value="1"/>
</dbReference>
<comment type="caution">
    <text evidence="1">The sequence shown here is derived from an EMBL/GenBank/DDBJ whole genome shotgun (WGS) entry which is preliminary data.</text>
</comment>
<organism evidence="1 2">
    <name type="scientific">Neolewinella xylanilytica</name>
    <dbReference type="NCBI Taxonomy" id="1514080"/>
    <lineage>
        <taxon>Bacteria</taxon>
        <taxon>Pseudomonadati</taxon>
        <taxon>Bacteroidota</taxon>
        <taxon>Saprospiria</taxon>
        <taxon>Saprospirales</taxon>
        <taxon>Lewinellaceae</taxon>
        <taxon>Neolewinella</taxon>
    </lineage>
</organism>
<dbReference type="Pfam" id="PF05635">
    <property type="entry name" value="23S_rRNA_IVP"/>
    <property type="match status" value="1"/>
</dbReference>
<dbReference type="Gene3D" id="1.20.1440.60">
    <property type="entry name" value="23S rRNA-intervening sequence"/>
    <property type="match status" value="1"/>
</dbReference>
<accession>A0A2S6IB29</accession>
<evidence type="ECO:0000313" key="1">
    <source>
        <dbReference type="EMBL" id="PPK88672.1"/>
    </source>
</evidence>
<dbReference type="OrthoDB" id="9811959at2"/>
<dbReference type="NCBIfam" id="TIGR02436">
    <property type="entry name" value="four helix bundle protein"/>
    <property type="match status" value="1"/>
</dbReference>
<proteinExistence type="predicted"/>
<dbReference type="AlphaFoldDB" id="A0A2S6IB29"/>
<keyword evidence="2" id="KW-1185">Reference proteome</keyword>
<protein>
    <submittedName>
        <fullName evidence="1">Four helix bundle protein</fullName>
    </submittedName>
</protein>
<dbReference type="SUPFAM" id="SSF158446">
    <property type="entry name" value="IVS-encoded protein-like"/>
    <property type="match status" value="1"/>
</dbReference>
<dbReference type="InterPro" id="IPR036583">
    <property type="entry name" value="23S_rRNA_IVS_sf"/>
</dbReference>
<dbReference type="EMBL" id="PTJC01000005">
    <property type="protein sequence ID" value="PPK88672.1"/>
    <property type="molecule type" value="Genomic_DNA"/>
</dbReference>
<sequence>MKSYLDLEVYKLSLELFFATHKFSLGLPKHEKYELGSQIRRSADSVNSNIVEGYGRRRYKKDFIRFLTFSYASNLETINHLRKIAKLYPDRKAEAVKLYYQYDELGKRLYSFTKYVSTNWKTTTD</sequence>